<keyword evidence="3" id="KW-1185">Reference proteome</keyword>
<evidence type="ECO:0000313" key="2">
    <source>
        <dbReference type="EMBL" id="KAB3523099.1"/>
    </source>
</evidence>
<name>A0ABQ6VFC2_9CORY</name>
<dbReference type="RefSeq" id="WP_151843893.1">
    <property type="nucleotide sequence ID" value="NZ_WBZJ01000001.1"/>
</dbReference>
<proteinExistence type="predicted"/>
<protein>
    <submittedName>
        <fullName evidence="2">Uncharacterized protein</fullName>
    </submittedName>
</protein>
<organism evidence="2 3">
    <name type="scientific">Corynebacterium zhongnanshanii</name>
    <dbReference type="NCBI Taxonomy" id="2768834"/>
    <lineage>
        <taxon>Bacteria</taxon>
        <taxon>Bacillati</taxon>
        <taxon>Actinomycetota</taxon>
        <taxon>Actinomycetes</taxon>
        <taxon>Mycobacteriales</taxon>
        <taxon>Corynebacteriaceae</taxon>
        <taxon>Corynebacterium</taxon>
    </lineage>
</organism>
<comment type="caution">
    <text evidence="2">The sequence shown here is derived from an EMBL/GenBank/DDBJ whole genome shotgun (WGS) entry which is preliminary data.</text>
</comment>
<evidence type="ECO:0000256" key="1">
    <source>
        <dbReference type="SAM" id="SignalP"/>
    </source>
</evidence>
<gene>
    <name evidence="2" type="ORF">F8377_02800</name>
</gene>
<dbReference type="Proteomes" id="UP000436181">
    <property type="component" value="Unassembled WGS sequence"/>
</dbReference>
<feature type="signal peptide" evidence="1">
    <location>
        <begin position="1"/>
        <end position="25"/>
    </location>
</feature>
<keyword evidence="1" id="KW-0732">Signal</keyword>
<evidence type="ECO:0000313" key="3">
    <source>
        <dbReference type="Proteomes" id="UP000436181"/>
    </source>
</evidence>
<sequence>MRFRKTFIATALVATTITTPSFATAIEADQQSNSTISIEDGKQVAKPISPEQRSTIKSAVNNGDLKVQTDNSNLYYDGAKASVNSKGDTLVMIPIKNEGMEYSNLSVILSSSGDIANYSESHFIEKTQTSGHVTAWNNGNKVKDQEVSAPQDATTAARSVGDAVSELNRCLSAAGIPAWVVAAATAVCSFGSLPGYIACLTAAGVGGGTAGYCGASAWHKL</sequence>
<feature type="chain" id="PRO_5046692392" evidence="1">
    <location>
        <begin position="26"/>
        <end position="221"/>
    </location>
</feature>
<reference evidence="2 3" key="1">
    <citation type="submission" date="2019-10" db="EMBL/GenBank/DDBJ databases">
        <title>Corynebacterium sp novel species isolated from the respiratory tract of Marmot.</title>
        <authorList>
            <person name="Zhang G."/>
        </authorList>
    </citation>
    <scope>NUCLEOTIDE SEQUENCE [LARGE SCALE GENOMIC DNA]</scope>
    <source>
        <strain evidence="2 3">336</strain>
    </source>
</reference>
<dbReference type="EMBL" id="WBZJ01000001">
    <property type="protein sequence ID" value="KAB3523099.1"/>
    <property type="molecule type" value="Genomic_DNA"/>
</dbReference>
<accession>A0ABQ6VFC2</accession>